<dbReference type="SUPFAM" id="SSF56784">
    <property type="entry name" value="HAD-like"/>
    <property type="match status" value="1"/>
</dbReference>
<keyword evidence="2" id="KW-1185">Reference proteome</keyword>
<dbReference type="AlphaFoldDB" id="A0A1M4N2N0"/>
<dbReference type="Gene3D" id="3.40.50.1000">
    <property type="entry name" value="HAD superfamily/HAD-like"/>
    <property type="match status" value="1"/>
</dbReference>
<evidence type="ECO:0000313" key="2">
    <source>
        <dbReference type="Proteomes" id="UP000184085"/>
    </source>
</evidence>
<dbReference type="InterPro" id="IPR036412">
    <property type="entry name" value="HAD-like_sf"/>
</dbReference>
<dbReference type="RefSeq" id="WP_072708441.1">
    <property type="nucleotide sequence ID" value="NZ_FMJB01000064.1"/>
</dbReference>
<dbReference type="SFLD" id="SFLDS00003">
    <property type="entry name" value="Haloacid_Dehalogenase"/>
    <property type="match status" value="1"/>
</dbReference>
<dbReference type="InterPro" id="IPR023198">
    <property type="entry name" value="PGP-like_dom2"/>
</dbReference>
<dbReference type="InterPro" id="IPR023214">
    <property type="entry name" value="HAD_sf"/>
</dbReference>
<dbReference type="CDD" id="cd02603">
    <property type="entry name" value="HAD_sEH-N_like"/>
    <property type="match status" value="1"/>
</dbReference>
<sequence>MPDFDLILFDMDDVLCHSDRKYRAAHLAKLTNTSPDRVWAAIWGSGIDAAADAGIISTSTYLREVALQLGAPFSAEQWLEARKASMTPNPSVLSLVEEIKKDYQIAVLTNNSELVGDNIDYLFPELRPLFGDLIFPSSKFGAAKPDKACFLNCMSLLGVAPQKGFFVDDKAENVAGAERAGMRGHVFTGHEGLQERLQTEGILEAVQVP</sequence>
<dbReference type="PANTHER" id="PTHR43611">
    <property type="entry name" value="ALPHA-D-GLUCOSE 1-PHOSPHATE PHOSPHATASE"/>
    <property type="match status" value="1"/>
</dbReference>
<dbReference type="Gene3D" id="1.10.150.240">
    <property type="entry name" value="Putative phosphatase, domain 2"/>
    <property type="match status" value="1"/>
</dbReference>
<proteinExistence type="predicted"/>
<evidence type="ECO:0008006" key="3">
    <source>
        <dbReference type="Google" id="ProtNLM"/>
    </source>
</evidence>
<dbReference type="NCBIfam" id="TIGR01509">
    <property type="entry name" value="HAD-SF-IA-v3"/>
    <property type="match status" value="1"/>
</dbReference>
<accession>A0A1M4N2N0</accession>
<protein>
    <recommendedName>
        <fullName evidence="3">HAD family hydrolase</fullName>
    </recommendedName>
</protein>
<reference evidence="2" key="1">
    <citation type="submission" date="2016-09" db="EMBL/GenBank/DDBJ databases">
        <authorList>
            <person name="Wibberg D."/>
        </authorList>
    </citation>
    <scope>NUCLEOTIDE SEQUENCE [LARGE SCALE GENOMIC DNA]</scope>
</reference>
<gene>
    <name evidence="1" type="ORF">KARMA_3384</name>
</gene>
<name>A0A1M4N2N0_9RHOB</name>
<dbReference type="InterPro" id="IPR006439">
    <property type="entry name" value="HAD-SF_hydro_IA"/>
</dbReference>
<dbReference type="PANTHER" id="PTHR43611:SF3">
    <property type="entry name" value="FLAVIN MONONUCLEOTIDE HYDROLASE 1, CHLOROPLATIC"/>
    <property type="match status" value="1"/>
</dbReference>
<dbReference type="Proteomes" id="UP000184085">
    <property type="component" value="Unassembled WGS sequence"/>
</dbReference>
<dbReference type="Pfam" id="PF00702">
    <property type="entry name" value="Hydrolase"/>
    <property type="match status" value="1"/>
</dbReference>
<dbReference type="EMBL" id="FMJB01000064">
    <property type="protein sequence ID" value="SCM69150.1"/>
    <property type="molecule type" value="Genomic_DNA"/>
</dbReference>
<organism evidence="1 2">
    <name type="scientific">Donghicola eburneus</name>
    <dbReference type="NCBI Taxonomy" id="393278"/>
    <lineage>
        <taxon>Bacteria</taxon>
        <taxon>Pseudomonadati</taxon>
        <taxon>Pseudomonadota</taxon>
        <taxon>Alphaproteobacteria</taxon>
        <taxon>Rhodobacterales</taxon>
        <taxon>Roseobacteraceae</taxon>
        <taxon>Donghicola</taxon>
    </lineage>
</organism>
<dbReference type="SFLD" id="SFLDG01129">
    <property type="entry name" value="C1.5:_HAD__Beta-PGM__Phosphata"/>
    <property type="match status" value="1"/>
</dbReference>
<evidence type="ECO:0000313" key="1">
    <source>
        <dbReference type="EMBL" id="SCM69150.1"/>
    </source>
</evidence>